<reference evidence="1" key="1">
    <citation type="journal article" date="2022" name="Front. Microbiol.">
        <title>New perspectives on an old grouping: The genomic and phenotypic variability of Oxalobacter formigenes and the implications for calcium oxalate stone prevention.</title>
        <authorList>
            <person name="Chmiel J.A."/>
            <person name="Carr C."/>
            <person name="Stuivenberg G.A."/>
            <person name="Venema R."/>
            <person name="Chanyi R.M."/>
            <person name="Al K.F."/>
            <person name="Giguere D."/>
            <person name="Say H."/>
            <person name="Akouris P.P."/>
            <person name="Dominguez Romero S.A."/>
            <person name="Kwong A."/>
            <person name="Tai V."/>
            <person name="Koval S.F."/>
            <person name="Razvi H."/>
            <person name="Bjazevic J."/>
            <person name="Burton J.P."/>
        </authorList>
    </citation>
    <scope>NUCLEOTIDE SEQUENCE</scope>
    <source>
        <strain evidence="1">OxK</strain>
    </source>
</reference>
<protein>
    <submittedName>
        <fullName evidence="1">Uncharacterized protein</fullName>
    </submittedName>
</protein>
<proteinExistence type="predicted"/>
<dbReference type="Proteomes" id="UP001164819">
    <property type="component" value="Chromosome"/>
</dbReference>
<dbReference type="AlphaFoldDB" id="A0A9E9LCV7"/>
<organism evidence="1">
    <name type="scientific">Oxalobacter aliiformigenes</name>
    <dbReference type="NCBI Taxonomy" id="2946593"/>
    <lineage>
        <taxon>Bacteria</taxon>
        <taxon>Pseudomonadati</taxon>
        <taxon>Pseudomonadota</taxon>
        <taxon>Betaproteobacteria</taxon>
        <taxon>Burkholderiales</taxon>
        <taxon>Oxalobacteraceae</taxon>
        <taxon>Oxalobacter</taxon>
    </lineage>
</organism>
<name>A0A9E9LCV7_9BURK</name>
<dbReference type="EMBL" id="CP098251">
    <property type="protein sequence ID" value="WAV90394.1"/>
    <property type="molecule type" value="Genomic_DNA"/>
</dbReference>
<evidence type="ECO:0000313" key="1">
    <source>
        <dbReference type="EMBL" id="WAV90394.1"/>
    </source>
</evidence>
<gene>
    <name evidence="1" type="ORF">NB646_05835</name>
</gene>
<dbReference type="RefSeq" id="WP_269315488.1">
    <property type="nucleotide sequence ID" value="NZ_CP098251.1"/>
</dbReference>
<sequence length="186" mass="20250">MKKTCHQTVRISRAGSGMGQALCLSVRNRPFGTDGYDTGKRVHRDGKEGVFWLNRLYGVSFLHPLLVFLQSGEAGSAGLSVAERLEAEMRRRSGSVKGEILWEILKNGLGMAVAARLIAGLDGIGALGLYGDRIVARFVSRRGKRAGFWPVCRRQPAGMSGSDGREIREAVHGCRRHIADKEGETG</sequence>
<accession>A0A9E9LCV7</accession>